<dbReference type="EMBL" id="BNJF01000003">
    <property type="protein sequence ID" value="GHO47658.1"/>
    <property type="molecule type" value="Genomic_DNA"/>
</dbReference>
<sequence>MAKEEKQSSDSTDSSSGDEVTMEFLRADAQFGGGELAPEVAQHIFDNLTGE</sequence>
<dbReference type="AlphaFoldDB" id="A0A8J3I8C1"/>
<dbReference type="Proteomes" id="UP000612362">
    <property type="component" value="Unassembled WGS sequence"/>
</dbReference>
<comment type="caution">
    <text evidence="2">The sequence shown here is derived from an EMBL/GenBank/DDBJ whole genome shotgun (WGS) entry which is preliminary data.</text>
</comment>
<proteinExistence type="predicted"/>
<name>A0A8J3I8C1_9CHLR</name>
<evidence type="ECO:0000313" key="2">
    <source>
        <dbReference type="EMBL" id="GHO47658.1"/>
    </source>
</evidence>
<accession>A0A8J3I8C1</accession>
<keyword evidence="3" id="KW-1185">Reference proteome</keyword>
<feature type="region of interest" description="Disordered" evidence="1">
    <location>
        <begin position="1"/>
        <end position="23"/>
    </location>
</feature>
<reference evidence="2" key="1">
    <citation type="submission" date="2020-10" db="EMBL/GenBank/DDBJ databases">
        <title>Taxonomic study of unclassified bacteria belonging to the class Ktedonobacteria.</title>
        <authorList>
            <person name="Yabe S."/>
            <person name="Wang C.M."/>
            <person name="Zheng Y."/>
            <person name="Sakai Y."/>
            <person name="Cavaletti L."/>
            <person name="Monciardini P."/>
            <person name="Donadio S."/>
        </authorList>
    </citation>
    <scope>NUCLEOTIDE SEQUENCE</scope>
    <source>
        <strain evidence="2">SOSP1-1</strain>
    </source>
</reference>
<feature type="compositionally biased region" description="Low complexity" evidence="1">
    <location>
        <begin position="9"/>
        <end position="18"/>
    </location>
</feature>
<evidence type="ECO:0000256" key="1">
    <source>
        <dbReference type="SAM" id="MobiDB-lite"/>
    </source>
</evidence>
<protein>
    <submittedName>
        <fullName evidence="2">Uncharacterized protein</fullName>
    </submittedName>
</protein>
<evidence type="ECO:0000313" key="3">
    <source>
        <dbReference type="Proteomes" id="UP000612362"/>
    </source>
</evidence>
<gene>
    <name evidence="2" type="ORF">KSX_58210</name>
</gene>
<dbReference type="RefSeq" id="WP_220196909.1">
    <property type="nucleotide sequence ID" value="NZ_BNJF01000003.1"/>
</dbReference>
<organism evidence="2 3">
    <name type="scientific">Ktedonospora formicarum</name>
    <dbReference type="NCBI Taxonomy" id="2778364"/>
    <lineage>
        <taxon>Bacteria</taxon>
        <taxon>Bacillati</taxon>
        <taxon>Chloroflexota</taxon>
        <taxon>Ktedonobacteria</taxon>
        <taxon>Ktedonobacterales</taxon>
        <taxon>Ktedonobacteraceae</taxon>
        <taxon>Ktedonospora</taxon>
    </lineage>
</organism>